<feature type="region of interest" description="Disordered" evidence="1">
    <location>
        <begin position="129"/>
        <end position="154"/>
    </location>
</feature>
<sequence>MAKQTPTATSGSVPTQAVFKGVEAETMSPTHLWERPLNTFFPHLQHYTVMASLAEKPTSDEGIKFSVRDFGNSIKWQAFRLGQKADTISCIFHFDRATRRFVGCMRVPEGQSVPDVNRLLTILLNGRDDAGSASSDHQATPSAPNRIETESSDRSAVMEAAATLCLIRQPTSAIDSPKTNLLDEASHRAIHETGAQSSVSVNNQDDHDDPGSPSTTGGQMATSEQQGLSTVGDAVQGSVSRRQQSGSPHSEAITRRILKATNKSGRVRKVLSPTDMKNLQIQRFLVHVGRHIRQMKEDGNRKGMPNTGSAAATSATRQMNQQVWNGAALAEVSQDPASTARSIRGFEGRFKAPPAADHSRRSL</sequence>
<feature type="compositionally biased region" description="Polar residues" evidence="1">
    <location>
        <begin position="132"/>
        <end position="143"/>
    </location>
</feature>
<proteinExistence type="predicted"/>
<organism evidence="2 3">
    <name type="scientific">Colletotrichum chrysophilum</name>
    <dbReference type="NCBI Taxonomy" id="1836956"/>
    <lineage>
        <taxon>Eukaryota</taxon>
        <taxon>Fungi</taxon>
        <taxon>Dikarya</taxon>
        <taxon>Ascomycota</taxon>
        <taxon>Pezizomycotina</taxon>
        <taxon>Sordariomycetes</taxon>
        <taxon>Hypocreomycetidae</taxon>
        <taxon>Glomerellales</taxon>
        <taxon>Glomerellaceae</taxon>
        <taxon>Colletotrichum</taxon>
        <taxon>Colletotrichum gloeosporioides species complex</taxon>
    </lineage>
</organism>
<accession>A0AAD9E929</accession>
<feature type="compositionally biased region" description="Polar residues" evidence="1">
    <location>
        <begin position="212"/>
        <end position="229"/>
    </location>
</feature>
<dbReference type="AlphaFoldDB" id="A0AAD9E929"/>
<evidence type="ECO:0000313" key="2">
    <source>
        <dbReference type="EMBL" id="KAK1839102.1"/>
    </source>
</evidence>
<comment type="caution">
    <text evidence="2">The sequence shown here is derived from an EMBL/GenBank/DDBJ whole genome shotgun (WGS) entry which is preliminary data.</text>
</comment>
<dbReference type="EMBL" id="JAQOWY010000719">
    <property type="protein sequence ID" value="KAK1839102.1"/>
    <property type="molecule type" value="Genomic_DNA"/>
</dbReference>
<reference evidence="2" key="1">
    <citation type="submission" date="2023-01" db="EMBL/GenBank/DDBJ databases">
        <title>Colletotrichum chrysophilum M932 genome sequence.</title>
        <authorList>
            <person name="Baroncelli R."/>
        </authorList>
    </citation>
    <scope>NUCLEOTIDE SEQUENCE</scope>
    <source>
        <strain evidence="2">M932</strain>
    </source>
</reference>
<evidence type="ECO:0000256" key="1">
    <source>
        <dbReference type="SAM" id="MobiDB-lite"/>
    </source>
</evidence>
<gene>
    <name evidence="2" type="ORF">CCHR01_18270</name>
</gene>
<feature type="compositionally biased region" description="Low complexity" evidence="1">
    <location>
        <begin position="235"/>
        <end position="247"/>
    </location>
</feature>
<protein>
    <submittedName>
        <fullName evidence="2">Uncharacterized protein</fullName>
    </submittedName>
</protein>
<feature type="region of interest" description="Disordered" evidence="1">
    <location>
        <begin position="194"/>
        <end position="255"/>
    </location>
</feature>
<feature type="compositionally biased region" description="Polar residues" evidence="1">
    <location>
        <begin position="194"/>
        <end position="203"/>
    </location>
</feature>
<name>A0AAD9E929_9PEZI</name>
<evidence type="ECO:0000313" key="3">
    <source>
        <dbReference type="Proteomes" id="UP001243330"/>
    </source>
</evidence>
<feature type="region of interest" description="Disordered" evidence="1">
    <location>
        <begin position="331"/>
        <end position="363"/>
    </location>
</feature>
<dbReference type="Proteomes" id="UP001243330">
    <property type="component" value="Unassembled WGS sequence"/>
</dbReference>
<keyword evidence="3" id="KW-1185">Reference proteome</keyword>